<sequence>MFLRRDIGLKIRTFVSGATAPSKKDLSNVGSSTISSVMWPFRFCDVIKVETCEEVVGDDVWNTIISRNNDSECRETWNCTLLKQCRDVTEERSIGTVQTLARNLIHVLLMKHFEGQYLAHQGISLRPFEIYVAPGGYVKYNPQIDVCLSDPLDTGILCLNILQAGSKQNVQDCMYQTMFSTLSGHSATAYCFVIKASSDSKFEVYLGRICWPRRMKQMMLICGSDVSRQLGFNHHKHNQRIHAKYCCIGEISLSEDDSPTVKTFLNTVLVLSLLQKQLFLPLSAENSNIIEKRKLTGKHFAKCILNETEICNERFDECSFRENT</sequence>
<gene>
    <name evidence="1" type="ORF">FSP39_023841</name>
</gene>
<dbReference type="AlphaFoldDB" id="A0AA88YM12"/>
<dbReference type="Proteomes" id="UP001186944">
    <property type="component" value="Unassembled WGS sequence"/>
</dbReference>
<dbReference type="EMBL" id="VSWD01000005">
    <property type="protein sequence ID" value="KAK3104036.1"/>
    <property type="molecule type" value="Genomic_DNA"/>
</dbReference>
<reference evidence="1" key="1">
    <citation type="submission" date="2019-08" db="EMBL/GenBank/DDBJ databases">
        <title>The improved chromosome-level genome for the pearl oyster Pinctada fucata martensii using PacBio sequencing and Hi-C.</title>
        <authorList>
            <person name="Zheng Z."/>
        </authorList>
    </citation>
    <scope>NUCLEOTIDE SEQUENCE</scope>
    <source>
        <strain evidence="1">ZZ-2019</strain>
        <tissue evidence="1">Adductor muscle</tissue>
    </source>
</reference>
<protein>
    <submittedName>
        <fullName evidence="1">Uncharacterized protein</fullName>
    </submittedName>
</protein>
<name>A0AA88YM12_PINIB</name>
<proteinExistence type="predicted"/>
<organism evidence="1 2">
    <name type="scientific">Pinctada imbricata</name>
    <name type="common">Atlantic pearl-oyster</name>
    <name type="synonym">Pinctada martensii</name>
    <dbReference type="NCBI Taxonomy" id="66713"/>
    <lineage>
        <taxon>Eukaryota</taxon>
        <taxon>Metazoa</taxon>
        <taxon>Spiralia</taxon>
        <taxon>Lophotrochozoa</taxon>
        <taxon>Mollusca</taxon>
        <taxon>Bivalvia</taxon>
        <taxon>Autobranchia</taxon>
        <taxon>Pteriomorphia</taxon>
        <taxon>Pterioida</taxon>
        <taxon>Pterioidea</taxon>
        <taxon>Pteriidae</taxon>
        <taxon>Pinctada</taxon>
    </lineage>
</organism>
<accession>A0AA88YM12</accession>
<keyword evidence="2" id="KW-1185">Reference proteome</keyword>
<evidence type="ECO:0000313" key="2">
    <source>
        <dbReference type="Proteomes" id="UP001186944"/>
    </source>
</evidence>
<comment type="caution">
    <text evidence="1">The sequence shown here is derived from an EMBL/GenBank/DDBJ whole genome shotgun (WGS) entry which is preliminary data.</text>
</comment>
<evidence type="ECO:0000313" key="1">
    <source>
        <dbReference type="EMBL" id="KAK3104036.1"/>
    </source>
</evidence>